<organism evidence="3 4">
    <name type="scientific">Roseibacillus persicicus</name>
    <dbReference type="NCBI Taxonomy" id="454148"/>
    <lineage>
        <taxon>Bacteria</taxon>
        <taxon>Pseudomonadati</taxon>
        <taxon>Verrucomicrobiota</taxon>
        <taxon>Verrucomicrobiia</taxon>
        <taxon>Verrucomicrobiales</taxon>
        <taxon>Verrucomicrobiaceae</taxon>
        <taxon>Roseibacillus</taxon>
    </lineage>
</organism>
<protein>
    <recommendedName>
        <fullName evidence="2">UPF0102 protein GCM10007100_18360</fullName>
    </recommendedName>
</protein>
<dbReference type="NCBIfam" id="NF009150">
    <property type="entry name" value="PRK12497.1-3"/>
    <property type="match status" value="1"/>
</dbReference>
<comment type="caution">
    <text evidence="3">The sequence shown here is derived from an EMBL/GenBank/DDBJ whole genome shotgun (WGS) entry which is preliminary data.</text>
</comment>
<gene>
    <name evidence="3" type="ORF">GCM10007100_18360</name>
</gene>
<comment type="similarity">
    <text evidence="1 2">Belongs to the UPF0102 family.</text>
</comment>
<evidence type="ECO:0000313" key="3">
    <source>
        <dbReference type="EMBL" id="GHC52385.1"/>
    </source>
</evidence>
<proteinExistence type="inferred from homology"/>
<dbReference type="CDD" id="cd20736">
    <property type="entry name" value="PoNe_Nuclease"/>
    <property type="match status" value="1"/>
</dbReference>
<dbReference type="HAMAP" id="MF_00048">
    <property type="entry name" value="UPF0102"/>
    <property type="match status" value="1"/>
</dbReference>
<dbReference type="PANTHER" id="PTHR34039:SF1">
    <property type="entry name" value="UPF0102 PROTEIN YRAN"/>
    <property type="match status" value="1"/>
</dbReference>
<dbReference type="GO" id="GO:0003676">
    <property type="term" value="F:nucleic acid binding"/>
    <property type="evidence" value="ECO:0007669"/>
    <property type="project" value="InterPro"/>
</dbReference>
<dbReference type="InterPro" id="IPR003509">
    <property type="entry name" value="UPF0102_YraN-like"/>
</dbReference>
<dbReference type="PANTHER" id="PTHR34039">
    <property type="entry name" value="UPF0102 PROTEIN YRAN"/>
    <property type="match status" value="1"/>
</dbReference>
<evidence type="ECO:0000313" key="4">
    <source>
        <dbReference type="Proteomes" id="UP000644507"/>
    </source>
</evidence>
<dbReference type="AlphaFoldDB" id="A0A918TLM3"/>
<dbReference type="SUPFAM" id="SSF52980">
    <property type="entry name" value="Restriction endonuclease-like"/>
    <property type="match status" value="1"/>
</dbReference>
<dbReference type="InterPro" id="IPR011856">
    <property type="entry name" value="tRNA_endonuc-like_dom_sf"/>
</dbReference>
<accession>A0A918TLM3</accession>
<evidence type="ECO:0000256" key="2">
    <source>
        <dbReference type="HAMAP-Rule" id="MF_00048"/>
    </source>
</evidence>
<dbReference type="Gene3D" id="3.40.1350.10">
    <property type="match status" value="1"/>
</dbReference>
<reference evidence="3" key="2">
    <citation type="submission" date="2020-09" db="EMBL/GenBank/DDBJ databases">
        <authorList>
            <person name="Sun Q."/>
            <person name="Kim S."/>
        </authorList>
    </citation>
    <scope>NUCLEOTIDE SEQUENCE</scope>
    <source>
        <strain evidence="3">KCTC 12988</strain>
    </source>
</reference>
<dbReference type="InterPro" id="IPR011335">
    <property type="entry name" value="Restrct_endonuc-II-like"/>
</dbReference>
<evidence type="ECO:0000256" key="1">
    <source>
        <dbReference type="ARBA" id="ARBA00006738"/>
    </source>
</evidence>
<dbReference type="Proteomes" id="UP000644507">
    <property type="component" value="Unassembled WGS sequence"/>
</dbReference>
<sequence>MDPVRSIVARLHPLLKRSVSLGRGDSRLKPQAIGELGERIAREWLWARGCKVLYRNFRAPRGGEVDIVARDGRMLCFIEVKTRTRRSGGRPADAVDRAKQELIERGAREWLRLLKRNDIPCRYDIIEVLLIEGERPEVTHLRNAF</sequence>
<name>A0A918TLM3_9BACT</name>
<keyword evidence="4" id="KW-1185">Reference proteome</keyword>
<dbReference type="Pfam" id="PF02021">
    <property type="entry name" value="UPF0102"/>
    <property type="match status" value="1"/>
</dbReference>
<dbReference type="EMBL" id="BMXI01000007">
    <property type="protein sequence ID" value="GHC52385.1"/>
    <property type="molecule type" value="Genomic_DNA"/>
</dbReference>
<reference evidence="3" key="1">
    <citation type="journal article" date="2014" name="Int. J. Syst. Evol. Microbiol.">
        <title>Complete genome sequence of Corynebacterium casei LMG S-19264T (=DSM 44701T), isolated from a smear-ripened cheese.</title>
        <authorList>
            <consortium name="US DOE Joint Genome Institute (JGI-PGF)"/>
            <person name="Walter F."/>
            <person name="Albersmeier A."/>
            <person name="Kalinowski J."/>
            <person name="Ruckert C."/>
        </authorList>
    </citation>
    <scope>NUCLEOTIDE SEQUENCE</scope>
    <source>
        <strain evidence="3">KCTC 12988</strain>
    </source>
</reference>